<evidence type="ECO:0000256" key="1">
    <source>
        <dbReference type="SAM" id="MobiDB-lite"/>
    </source>
</evidence>
<accession>A0A4U8Z6M1</accession>
<reference evidence="2 3" key="1">
    <citation type="submission" date="2019-03" db="EMBL/GenBank/DDBJ databases">
        <authorList>
            <person name="Kox A.R. M."/>
        </authorList>
    </citation>
    <scope>NUCLEOTIDE SEQUENCE [LARGE SCALE GENOMIC DNA]</scope>
    <source>
        <strain evidence="2">MTUNDRAET4 annotated genome</strain>
    </source>
</reference>
<proteinExistence type="predicted"/>
<evidence type="ECO:0000313" key="3">
    <source>
        <dbReference type="Proteomes" id="UP000294360"/>
    </source>
</evidence>
<protein>
    <recommendedName>
        <fullName evidence="4">Apea-like HEPN domain-containing protein</fullName>
    </recommendedName>
</protein>
<sequence>MRDSDPHGPRLPPALRPSQRPGSVRRQPNLARRVVRPVRPKVAVGGRPQIPARIYAMSEVDRLNPFLLGPAIIPCPRMVMLTRDFEAPLAEGEGQFEIVSEREFRYRMTGQPVDRGHSLRALNRQRNERYDAQNRFRLEMTDADGIEWSGGWTVPDVNCDGDQWVLIGTCDQLSTIVKGPTTGESGAEARFLIPRNHSATIILRRFVRSDDEAGALSAARTVNVLGVPVRFAFDSETNVLSVSAVCTPDFPTHVAENWFGEPLCILFGQLVFPRLVERRFPDGRSMLWVRQSPAWTADSTWTALWIGDDRLTDDGDFFDLYAGLLTLIARTGQWERHTITSFYEEVIQSAQGSRWVMALTLASSIEGQARLLVPQGTLRTDADQAAIDSLVAHIDQWTGASRLKDAAASAVKRVDTVSVQRALYTLAGDGVSTRPQIASWIKIRNSVMHGTLVSPYSSEENDQIIINLADLLRALTRESARRALVQTEPVFPPRPREGQSPAWAETRGSARRKAEYGPTGKPGTPI</sequence>
<name>A0A4U8Z6M1_METTU</name>
<evidence type="ECO:0008006" key="4">
    <source>
        <dbReference type="Google" id="ProtNLM"/>
    </source>
</evidence>
<dbReference type="AlphaFoldDB" id="A0A4U8Z6M1"/>
<feature type="region of interest" description="Disordered" evidence="1">
    <location>
        <begin position="1"/>
        <end position="27"/>
    </location>
</feature>
<dbReference type="KEGG" id="mtun:MTUNDRAET4_4052"/>
<dbReference type="EMBL" id="LR536450">
    <property type="protein sequence ID" value="VFU10933.1"/>
    <property type="molecule type" value="Genomic_DNA"/>
</dbReference>
<gene>
    <name evidence="2" type="ORF">MTUNDRAET4_4052</name>
</gene>
<evidence type="ECO:0000313" key="2">
    <source>
        <dbReference type="EMBL" id="VFU10933.1"/>
    </source>
</evidence>
<organism evidence="2 3">
    <name type="scientific">Methylocella tundrae</name>
    <dbReference type="NCBI Taxonomy" id="227605"/>
    <lineage>
        <taxon>Bacteria</taxon>
        <taxon>Pseudomonadati</taxon>
        <taxon>Pseudomonadota</taxon>
        <taxon>Alphaproteobacteria</taxon>
        <taxon>Hyphomicrobiales</taxon>
        <taxon>Beijerinckiaceae</taxon>
        <taxon>Methylocella</taxon>
    </lineage>
</organism>
<feature type="region of interest" description="Disordered" evidence="1">
    <location>
        <begin position="486"/>
        <end position="526"/>
    </location>
</feature>
<dbReference type="Proteomes" id="UP000294360">
    <property type="component" value="Chromosome"/>
</dbReference>